<dbReference type="OrthoDB" id="3256525at2759"/>
<evidence type="ECO:0008006" key="3">
    <source>
        <dbReference type="Google" id="ProtNLM"/>
    </source>
</evidence>
<dbReference type="EMBL" id="MU154521">
    <property type="protein sequence ID" value="KAF9502270.1"/>
    <property type="molecule type" value="Genomic_DNA"/>
</dbReference>
<organism evidence="1 2">
    <name type="scientific">Pleurotus eryngii</name>
    <name type="common">Boletus of the steppes</name>
    <dbReference type="NCBI Taxonomy" id="5323"/>
    <lineage>
        <taxon>Eukaryota</taxon>
        <taxon>Fungi</taxon>
        <taxon>Dikarya</taxon>
        <taxon>Basidiomycota</taxon>
        <taxon>Agaricomycotina</taxon>
        <taxon>Agaricomycetes</taxon>
        <taxon>Agaricomycetidae</taxon>
        <taxon>Agaricales</taxon>
        <taxon>Pleurotineae</taxon>
        <taxon>Pleurotaceae</taxon>
        <taxon>Pleurotus</taxon>
    </lineage>
</organism>
<comment type="caution">
    <text evidence="1">The sequence shown here is derived from an EMBL/GenBank/DDBJ whole genome shotgun (WGS) entry which is preliminary data.</text>
</comment>
<dbReference type="Gene3D" id="3.80.10.10">
    <property type="entry name" value="Ribonuclease Inhibitor"/>
    <property type="match status" value="1"/>
</dbReference>
<proteinExistence type="predicted"/>
<dbReference type="InterPro" id="IPR032675">
    <property type="entry name" value="LRR_dom_sf"/>
</dbReference>
<keyword evidence="2" id="KW-1185">Reference proteome</keyword>
<dbReference type="Proteomes" id="UP000807025">
    <property type="component" value="Unassembled WGS sequence"/>
</dbReference>
<name>A0A9P6DLD3_PLEER</name>
<protein>
    <recommendedName>
        <fullName evidence="3">F-box domain-containing protein</fullName>
    </recommendedName>
</protein>
<reference evidence="1" key="1">
    <citation type="submission" date="2020-11" db="EMBL/GenBank/DDBJ databases">
        <authorList>
            <consortium name="DOE Joint Genome Institute"/>
            <person name="Ahrendt S."/>
            <person name="Riley R."/>
            <person name="Andreopoulos W."/>
            <person name="Labutti K."/>
            <person name="Pangilinan J."/>
            <person name="Ruiz-Duenas F.J."/>
            <person name="Barrasa J.M."/>
            <person name="Sanchez-Garcia M."/>
            <person name="Camarero S."/>
            <person name="Miyauchi S."/>
            <person name="Serrano A."/>
            <person name="Linde D."/>
            <person name="Babiker R."/>
            <person name="Drula E."/>
            <person name="Ayuso-Fernandez I."/>
            <person name="Pacheco R."/>
            <person name="Padilla G."/>
            <person name="Ferreira P."/>
            <person name="Barriuso J."/>
            <person name="Kellner H."/>
            <person name="Castanera R."/>
            <person name="Alfaro M."/>
            <person name="Ramirez L."/>
            <person name="Pisabarro A.G."/>
            <person name="Kuo A."/>
            <person name="Tritt A."/>
            <person name="Lipzen A."/>
            <person name="He G."/>
            <person name="Yan M."/>
            <person name="Ng V."/>
            <person name="Cullen D."/>
            <person name="Martin F."/>
            <person name="Rosso M.-N."/>
            <person name="Henrissat B."/>
            <person name="Hibbett D."/>
            <person name="Martinez A.T."/>
            <person name="Grigoriev I.V."/>
        </authorList>
    </citation>
    <scope>NUCLEOTIDE SEQUENCE</scope>
    <source>
        <strain evidence="1">ATCC 90797</strain>
    </source>
</reference>
<sequence>MASSHQLPSELWMEIFRWATGSYEVEGYRIDYEPFARLPMDTDVFELLSVRRVLVLVCRRWQSLAMELLYSDLIIRNHSHALHEALRRSGGEQGKRARRAILPYAATVTPSCAPVASAEILNVCPSLQVLVRPPIVAPARELLRFEFEAGRCPNLQSLRRLDWWHHPEASRTKGINKLEDVLLCAPNLEYLFIGGIPSYSPSSQQSLHLAVLKTLRLRLGNGMYLFNVCKWLLPSLTTLIIDAPMGSGALDTLFAAYGDQLRTVELGKHLGFLASDNLAACFQGCPNLEELNCRIIFTAVCMRPGSSSLRSVGLFLDPIYHFEEVHEWMIIESHLQTFANKTAFPSLTTMRLLGRWPAMMLKPKWSSLYEDLINRGISILIEPES</sequence>
<gene>
    <name evidence="1" type="ORF">BDN71DRAFT_1437805</name>
</gene>
<accession>A0A9P6DLD3</accession>
<dbReference type="SUPFAM" id="SSF52047">
    <property type="entry name" value="RNI-like"/>
    <property type="match status" value="1"/>
</dbReference>
<evidence type="ECO:0000313" key="1">
    <source>
        <dbReference type="EMBL" id="KAF9502270.1"/>
    </source>
</evidence>
<dbReference type="AlphaFoldDB" id="A0A9P6DLD3"/>
<evidence type="ECO:0000313" key="2">
    <source>
        <dbReference type="Proteomes" id="UP000807025"/>
    </source>
</evidence>